<proteinExistence type="predicted"/>
<keyword evidence="3" id="KW-1185">Reference proteome</keyword>
<feature type="region of interest" description="Disordered" evidence="1">
    <location>
        <begin position="82"/>
        <end position="128"/>
    </location>
</feature>
<evidence type="ECO:0000313" key="2">
    <source>
        <dbReference type="EMBL" id="KAF5940837.1"/>
    </source>
</evidence>
<comment type="caution">
    <text evidence="2">The sequence shown here is derived from an EMBL/GenBank/DDBJ whole genome shotgun (WGS) entry which is preliminary data.</text>
</comment>
<dbReference type="EMBL" id="JACBKZ010000010">
    <property type="protein sequence ID" value="KAF5940837.1"/>
    <property type="molecule type" value="Genomic_DNA"/>
</dbReference>
<sequence>MRVIHNMRRGYNILLKLSLYKVMRLMRVTLHKMRIFADKERTYNDSYKDLNYIVSEEYSNTETFKDIVEESDDQSWLYEDLEGPNDDVFDETSHKRTEGPPNDVGWYTDLDGDNELISLKGSSDEEDD</sequence>
<reference evidence="3" key="1">
    <citation type="journal article" date="2020" name="Nat. Commun.">
        <title>Genome assembly of wild tea tree DASZ reveals pedigree and selection history of tea varieties.</title>
        <authorList>
            <person name="Zhang W."/>
            <person name="Zhang Y."/>
            <person name="Qiu H."/>
            <person name="Guo Y."/>
            <person name="Wan H."/>
            <person name="Zhang X."/>
            <person name="Scossa F."/>
            <person name="Alseekh S."/>
            <person name="Zhang Q."/>
            <person name="Wang P."/>
            <person name="Xu L."/>
            <person name="Schmidt M.H."/>
            <person name="Jia X."/>
            <person name="Li D."/>
            <person name="Zhu A."/>
            <person name="Guo F."/>
            <person name="Chen W."/>
            <person name="Ni D."/>
            <person name="Usadel B."/>
            <person name="Fernie A.R."/>
            <person name="Wen W."/>
        </authorList>
    </citation>
    <scope>NUCLEOTIDE SEQUENCE [LARGE SCALE GENOMIC DNA]</scope>
    <source>
        <strain evidence="3">cv. G240</strain>
    </source>
</reference>
<reference evidence="2 3" key="2">
    <citation type="submission" date="2020-07" db="EMBL/GenBank/DDBJ databases">
        <title>Genome assembly of wild tea tree DASZ reveals pedigree and selection history of tea varieties.</title>
        <authorList>
            <person name="Zhang W."/>
        </authorList>
    </citation>
    <scope>NUCLEOTIDE SEQUENCE [LARGE SCALE GENOMIC DNA]</scope>
    <source>
        <strain evidence="3">cv. G240</strain>
        <tissue evidence="2">Leaf</tissue>
    </source>
</reference>
<dbReference type="AlphaFoldDB" id="A0A7J7GK13"/>
<accession>A0A7J7GK13</accession>
<dbReference type="Proteomes" id="UP000593564">
    <property type="component" value="Unassembled WGS sequence"/>
</dbReference>
<gene>
    <name evidence="2" type="ORF">HYC85_022004</name>
</gene>
<name>A0A7J7GK13_CAMSI</name>
<protein>
    <submittedName>
        <fullName evidence="2">Uncharacterized protein</fullName>
    </submittedName>
</protein>
<evidence type="ECO:0000313" key="3">
    <source>
        <dbReference type="Proteomes" id="UP000593564"/>
    </source>
</evidence>
<organism evidence="2 3">
    <name type="scientific">Camellia sinensis</name>
    <name type="common">Tea plant</name>
    <name type="synonym">Thea sinensis</name>
    <dbReference type="NCBI Taxonomy" id="4442"/>
    <lineage>
        <taxon>Eukaryota</taxon>
        <taxon>Viridiplantae</taxon>
        <taxon>Streptophyta</taxon>
        <taxon>Embryophyta</taxon>
        <taxon>Tracheophyta</taxon>
        <taxon>Spermatophyta</taxon>
        <taxon>Magnoliopsida</taxon>
        <taxon>eudicotyledons</taxon>
        <taxon>Gunneridae</taxon>
        <taxon>Pentapetalae</taxon>
        <taxon>asterids</taxon>
        <taxon>Ericales</taxon>
        <taxon>Theaceae</taxon>
        <taxon>Camellia</taxon>
    </lineage>
</organism>
<evidence type="ECO:0000256" key="1">
    <source>
        <dbReference type="SAM" id="MobiDB-lite"/>
    </source>
</evidence>